<sequence length="58" mass="6237">MLPLARGESSRVVPPVRKGVSAASKPVDEVPLVQQGVTELLADPSQRQVQAGVFERQQ</sequence>
<proteinExistence type="predicted"/>
<organism evidence="2 3">
    <name type="scientific">Actinopolyspora righensis</name>
    <dbReference type="NCBI Taxonomy" id="995060"/>
    <lineage>
        <taxon>Bacteria</taxon>
        <taxon>Bacillati</taxon>
        <taxon>Actinomycetota</taxon>
        <taxon>Actinomycetes</taxon>
        <taxon>Actinopolysporales</taxon>
        <taxon>Actinopolysporaceae</taxon>
        <taxon>Actinopolyspora</taxon>
        <taxon>Actinopolyspora alba group</taxon>
    </lineage>
</organism>
<evidence type="ECO:0000256" key="1">
    <source>
        <dbReference type="SAM" id="MobiDB-lite"/>
    </source>
</evidence>
<keyword evidence="3" id="KW-1185">Reference proteome</keyword>
<dbReference type="AlphaFoldDB" id="A0A1I6ZQU6"/>
<evidence type="ECO:0000313" key="2">
    <source>
        <dbReference type="EMBL" id="SFT64987.1"/>
    </source>
</evidence>
<gene>
    <name evidence="2" type="ORF">SAMN04487904_10567</name>
</gene>
<dbReference type="Proteomes" id="UP000199165">
    <property type="component" value="Unassembled WGS sequence"/>
</dbReference>
<protein>
    <submittedName>
        <fullName evidence="2">Uncharacterized protein</fullName>
    </submittedName>
</protein>
<reference evidence="3" key="1">
    <citation type="submission" date="2016-10" db="EMBL/GenBank/DDBJ databases">
        <authorList>
            <person name="Varghese N."/>
            <person name="Submissions S."/>
        </authorList>
    </citation>
    <scope>NUCLEOTIDE SEQUENCE [LARGE SCALE GENOMIC DNA]</scope>
    <source>
        <strain evidence="3">DSM 45501</strain>
    </source>
</reference>
<dbReference type="EMBL" id="FPAT01000005">
    <property type="protein sequence ID" value="SFT64987.1"/>
    <property type="molecule type" value="Genomic_DNA"/>
</dbReference>
<accession>A0A1I6ZQU6</accession>
<evidence type="ECO:0000313" key="3">
    <source>
        <dbReference type="Proteomes" id="UP000199165"/>
    </source>
</evidence>
<feature type="region of interest" description="Disordered" evidence="1">
    <location>
        <begin position="1"/>
        <end position="25"/>
    </location>
</feature>
<name>A0A1I6ZQU6_9ACTN</name>